<feature type="signal peptide" evidence="1">
    <location>
        <begin position="1"/>
        <end position="19"/>
    </location>
</feature>
<evidence type="ECO:0000313" key="3">
    <source>
        <dbReference type="Proteomes" id="UP001319080"/>
    </source>
</evidence>
<organism evidence="2 3">
    <name type="scientific">Dawidia cretensis</name>
    <dbReference type="NCBI Taxonomy" id="2782350"/>
    <lineage>
        <taxon>Bacteria</taxon>
        <taxon>Pseudomonadati</taxon>
        <taxon>Bacteroidota</taxon>
        <taxon>Cytophagia</taxon>
        <taxon>Cytophagales</taxon>
        <taxon>Chryseotaleaceae</taxon>
        <taxon>Dawidia</taxon>
    </lineage>
</organism>
<dbReference type="Gene3D" id="3.40.50.1820">
    <property type="entry name" value="alpha/beta hydrolase"/>
    <property type="match status" value="1"/>
</dbReference>
<dbReference type="SUPFAM" id="SSF53474">
    <property type="entry name" value="alpha/beta-Hydrolases"/>
    <property type="match status" value="1"/>
</dbReference>
<name>A0AAP2GUD2_9BACT</name>
<dbReference type="InterPro" id="IPR029058">
    <property type="entry name" value="AB_hydrolase_fold"/>
</dbReference>
<comment type="caution">
    <text evidence="2">The sequence shown here is derived from an EMBL/GenBank/DDBJ whole genome shotgun (WGS) entry which is preliminary data.</text>
</comment>
<keyword evidence="1" id="KW-0732">Signal</keyword>
<sequence length="103" mass="11603">MKLLTRLVFVFFITTAAHAQFDERFYFPVKEWKSLDGVTHEEVTLPHDSVSLSAIFLKPAGKPKGTILFLHGAGGNVTSYCIYHEAAGGTWLPGIHDRFPRLW</sequence>
<dbReference type="EMBL" id="JAHESE010000012">
    <property type="protein sequence ID" value="MBT1709378.1"/>
    <property type="molecule type" value="Genomic_DNA"/>
</dbReference>
<dbReference type="AlphaFoldDB" id="A0AAP2GUD2"/>
<evidence type="ECO:0008006" key="4">
    <source>
        <dbReference type="Google" id="ProtNLM"/>
    </source>
</evidence>
<gene>
    <name evidence="2" type="ORF">KK062_14140</name>
</gene>
<dbReference type="RefSeq" id="WP_254084953.1">
    <property type="nucleotide sequence ID" value="NZ_JAHESE010000012.1"/>
</dbReference>
<accession>A0AAP2GUD2</accession>
<evidence type="ECO:0000256" key="1">
    <source>
        <dbReference type="SAM" id="SignalP"/>
    </source>
</evidence>
<proteinExistence type="predicted"/>
<feature type="chain" id="PRO_5043023051" description="Alpha/beta hydrolase" evidence="1">
    <location>
        <begin position="20"/>
        <end position="103"/>
    </location>
</feature>
<keyword evidence="3" id="KW-1185">Reference proteome</keyword>
<protein>
    <recommendedName>
        <fullName evidence="4">Alpha/beta hydrolase</fullName>
    </recommendedName>
</protein>
<dbReference type="Proteomes" id="UP001319080">
    <property type="component" value="Unassembled WGS sequence"/>
</dbReference>
<reference evidence="2 3" key="1">
    <citation type="submission" date="2021-05" db="EMBL/GenBank/DDBJ databases">
        <title>A Polyphasic approach of four new species of the genus Ohtaekwangia: Ohtaekwangia histidinii sp. nov., Ohtaekwangia cretensis sp. nov., Ohtaekwangia indiensis sp. nov., Ohtaekwangia reichenbachii sp. nov. from diverse environment.</title>
        <authorList>
            <person name="Octaviana S."/>
        </authorList>
    </citation>
    <scope>NUCLEOTIDE SEQUENCE [LARGE SCALE GENOMIC DNA]</scope>
    <source>
        <strain evidence="2 3">PWU5</strain>
    </source>
</reference>
<evidence type="ECO:0000313" key="2">
    <source>
        <dbReference type="EMBL" id="MBT1709378.1"/>
    </source>
</evidence>